<sequence>MSWPFPGFLYTSLCSLLFGDNRRVNVSQSKSSKLFEWKSASQSSQANSIRRFLAAQWHKSARGCTDAGNCAACK</sequence>
<dbReference type="AlphaFoldDB" id="A0AAD4Q1S7"/>
<evidence type="ECO:0000313" key="2">
    <source>
        <dbReference type="Proteomes" id="UP001201262"/>
    </source>
</evidence>
<reference evidence="1" key="1">
    <citation type="submission" date="2021-12" db="EMBL/GenBank/DDBJ databases">
        <title>Convergent genome expansion in fungi linked to evolution of root-endophyte symbiosis.</title>
        <authorList>
            <consortium name="DOE Joint Genome Institute"/>
            <person name="Ke Y.-H."/>
            <person name="Bonito G."/>
            <person name="Liao H.-L."/>
            <person name="Looney B."/>
            <person name="Rojas-Flechas A."/>
            <person name="Nash J."/>
            <person name="Hameed K."/>
            <person name="Schadt C."/>
            <person name="Martin F."/>
            <person name="Crous P.W."/>
            <person name="Miettinen O."/>
            <person name="Magnuson J.K."/>
            <person name="Labbe J."/>
            <person name="Jacobson D."/>
            <person name="Doktycz M.J."/>
            <person name="Veneault-Fourrey C."/>
            <person name="Kuo A."/>
            <person name="Mondo S."/>
            <person name="Calhoun S."/>
            <person name="Riley R."/>
            <person name="Ohm R."/>
            <person name="LaButti K."/>
            <person name="Andreopoulos B."/>
            <person name="Pangilinan J."/>
            <person name="Nolan M."/>
            <person name="Tritt A."/>
            <person name="Clum A."/>
            <person name="Lipzen A."/>
            <person name="Daum C."/>
            <person name="Barry K."/>
            <person name="Grigoriev I.V."/>
            <person name="Vilgalys R."/>
        </authorList>
    </citation>
    <scope>NUCLEOTIDE SEQUENCE</scope>
    <source>
        <strain evidence="1">PMI_201</strain>
    </source>
</reference>
<comment type="caution">
    <text evidence="1">The sequence shown here is derived from an EMBL/GenBank/DDBJ whole genome shotgun (WGS) entry which is preliminary data.</text>
</comment>
<proteinExistence type="predicted"/>
<accession>A0AAD4Q1S7</accession>
<name>A0AAD4Q1S7_9EURO</name>
<dbReference type="EMBL" id="JAJTJA010000005">
    <property type="protein sequence ID" value="KAH8698820.1"/>
    <property type="molecule type" value="Genomic_DNA"/>
</dbReference>
<organism evidence="1 2">
    <name type="scientific">Talaromyces proteolyticus</name>
    <dbReference type="NCBI Taxonomy" id="1131652"/>
    <lineage>
        <taxon>Eukaryota</taxon>
        <taxon>Fungi</taxon>
        <taxon>Dikarya</taxon>
        <taxon>Ascomycota</taxon>
        <taxon>Pezizomycotina</taxon>
        <taxon>Eurotiomycetes</taxon>
        <taxon>Eurotiomycetidae</taxon>
        <taxon>Eurotiales</taxon>
        <taxon>Trichocomaceae</taxon>
        <taxon>Talaromyces</taxon>
        <taxon>Talaromyces sect. Bacilispori</taxon>
    </lineage>
</organism>
<protein>
    <submittedName>
        <fullName evidence="1">Uncharacterized protein</fullName>
    </submittedName>
</protein>
<dbReference type="RefSeq" id="XP_046073284.1">
    <property type="nucleotide sequence ID" value="XM_046215934.1"/>
</dbReference>
<dbReference type="GeneID" id="70246221"/>
<evidence type="ECO:0000313" key="1">
    <source>
        <dbReference type="EMBL" id="KAH8698820.1"/>
    </source>
</evidence>
<keyword evidence="2" id="KW-1185">Reference proteome</keyword>
<dbReference type="Proteomes" id="UP001201262">
    <property type="component" value="Unassembled WGS sequence"/>
</dbReference>
<gene>
    <name evidence="1" type="ORF">BGW36DRAFT_376793</name>
</gene>